<dbReference type="SUPFAM" id="SSF63817">
    <property type="entry name" value="Sortase"/>
    <property type="match status" value="1"/>
</dbReference>
<dbReference type="InterPro" id="IPR005754">
    <property type="entry name" value="Sortase"/>
</dbReference>
<protein>
    <submittedName>
        <fullName evidence="2">Sortase A</fullName>
    </submittedName>
</protein>
<keyword evidence="1" id="KW-0378">Hydrolase</keyword>
<dbReference type="CDD" id="cd05828">
    <property type="entry name" value="Sortase_D_1"/>
    <property type="match status" value="1"/>
</dbReference>
<evidence type="ECO:0000313" key="2">
    <source>
        <dbReference type="EMBL" id="SEB62691.1"/>
    </source>
</evidence>
<dbReference type="EMBL" id="FNSD01000001">
    <property type="protein sequence ID" value="SEB62691.1"/>
    <property type="molecule type" value="Genomic_DNA"/>
</dbReference>
<dbReference type="Pfam" id="PF04203">
    <property type="entry name" value="Sortase"/>
    <property type="match status" value="1"/>
</dbReference>
<organism evidence="2 3">
    <name type="scientific">Terriglobus roseus</name>
    <dbReference type="NCBI Taxonomy" id="392734"/>
    <lineage>
        <taxon>Bacteria</taxon>
        <taxon>Pseudomonadati</taxon>
        <taxon>Acidobacteriota</taxon>
        <taxon>Terriglobia</taxon>
        <taxon>Terriglobales</taxon>
        <taxon>Acidobacteriaceae</taxon>
        <taxon>Terriglobus</taxon>
    </lineage>
</organism>
<evidence type="ECO:0000313" key="3">
    <source>
        <dbReference type="Proteomes" id="UP000182409"/>
    </source>
</evidence>
<dbReference type="InterPro" id="IPR023365">
    <property type="entry name" value="Sortase_dom-sf"/>
</dbReference>
<dbReference type="AlphaFoldDB" id="A0A1H4KW17"/>
<sequence>MQSVSPSTTQWISRLCLLAGTVLFGFWCVPTVYGLVFSHVVLSRFQAHHAETTAWAPGRVAAYRNALKVAAPPAEAVLRIPRVGIEVPVMEGTSKLVMNLGAGHIEGTASPGGAGNVALASHRDGYFRHLKDVHVGDRIEVNSTQGNNVYQVDSLQIVSPSDVASLQPTAKPVLTLVTCYPFFYLGPAPQRYIVRASLLSTSQVSTNTAAPHLER</sequence>
<dbReference type="InterPro" id="IPR041999">
    <property type="entry name" value="Sortase_D_1"/>
</dbReference>
<dbReference type="Proteomes" id="UP000182409">
    <property type="component" value="Unassembled WGS sequence"/>
</dbReference>
<proteinExistence type="predicted"/>
<dbReference type="GO" id="GO:0016787">
    <property type="term" value="F:hydrolase activity"/>
    <property type="evidence" value="ECO:0007669"/>
    <property type="project" value="UniProtKB-KW"/>
</dbReference>
<dbReference type="NCBIfam" id="TIGR01076">
    <property type="entry name" value="sortase_fam"/>
    <property type="match status" value="1"/>
</dbReference>
<dbReference type="RefSeq" id="WP_074652917.1">
    <property type="nucleotide sequence ID" value="NZ_FNSD01000001.1"/>
</dbReference>
<evidence type="ECO:0000256" key="1">
    <source>
        <dbReference type="ARBA" id="ARBA00022801"/>
    </source>
</evidence>
<dbReference type="OrthoDB" id="165822at2"/>
<dbReference type="Gene3D" id="2.40.260.10">
    <property type="entry name" value="Sortase"/>
    <property type="match status" value="1"/>
</dbReference>
<accession>A0A1H4KW17</accession>
<name>A0A1H4KW17_9BACT</name>
<reference evidence="2 3" key="1">
    <citation type="submission" date="2016-10" db="EMBL/GenBank/DDBJ databases">
        <authorList>
            <person name="de Groot N.N."/>
        </authorList>
    </citation>
    <scope>NUCLEOTIDE SEQUENCE [LARGE SCALE GENOMIC DNA]</scope>
    <source>
        <strain evidence="2 3">AB35.6</strain>
    </source>
</reference>
<gene>
    <name evidence="2" type="ORF">SAMN05443244_1378</name>
</gene>